<evidence type="ECO:0000313" key="2">
    <source>
        <dbReference type="EMBL" id="CEK55433.1"/>
    </source>
</evidence>
<organism evidence="2">
    <name type="scientific">Arion vulgaris</name>
    <dbReference type="NCBI Taxonomy" id="1028688"/>
    <lineage>
        <taxon>Eukaryota</taxon>
        <taxon>Metazoa</taxon>
        <taxon>Spiralia</taxon>
        <taxon>Lophotrochozoa</taxon>
        <taxon>Mollusca</taxon>
        <taxon>Gastropoda</taxon>
        <taxon>Heterobranchia</taxon>
        <taxon>Euthyneura</taxon>
        <taxon>Panpulmonata</taxon>
        <taxon>Eupulmonata</taxon>
        <taxon>Stylommatophora</taxon>
        <taxon>Helicina</taxon>
        <taxon>Arionoidea</taxon>
        <taxon>Arionidae</taxon>
        <taxon>Arion</taxon>
    </lineage>
</organism>
<reference evidence="2" key="1">
    <citation type="submission" date="2014-12" db="EMBL/GenBank/DDBJ databases">
        <title>Insight into the proteome of Arion vulgaris.</title>
        <authorList>
            <person name="Aradska J."/>
            <person name="Bulat T."/>
            <person name="Smidak R."/>
            <person name="Sarate P."/>
            <person name="Gangsoo J."/>
            <person name="Sialana F."/>
            <person name="Bilban M."/>
            <person name="Lubec G."/>
        </authorList>
    </citation>
    <scope>NUCLEOTIDE SEQUENCE</scope>
    <source>
        <tissue evidence="2">Skin</tissue>
    </source>
</reference>
<protein>
    <submittedName>
        <fullName evidence="2">Uncharacterized protein</fullName>
    </submittedName>
</protein>
<keyword evidence="1" id="KW-0175">Coiled coil</keyword>
<dbReference type="EMBL" id="HACG01008568">
    <property type="protein sequence ID" value="CEK55433.1"/>
    <property type="molecule type" value="Transcribed_RNA"/>
</dbReference>
<name>A0A0B6YGV2_9EUPU</name>
<sequence>QLQSHQENMETLKQETEQKAKDLKQKYIAKLKEIQSQAKNTIEELQRSLQSETAAKDEIFAKLTTANIHIQQFEANSETLKHKITDLEHKIDEITTLIDAKDS</sequence>
<proteinExistence type="predicted"/>
<accession>A0A0B6YGV2</accession>
<gene>
    <name evidence="2" type="primary">ORF25197</name>
</gene>
<feature type="non-terminal residue" evidence="2">
    <location>
        <position position="1"/>
    </location>
</feature>
<feature type="coiled-coil region" evidence="1">
    <location>
        <begin position="2"/>
        <end position="90"/>
    </location>
</feature>
<evidence type="ECO:0000256" key="1">
    <source>
        <dbReference type="SAM" id="Coils"/>
    </source>
</evidence>
<dbReference type="AlphaFoldDB" id="A0A0B6YGV2"/>
<feature type="non-terminal residue" evidence="2">
    <location>
        <position position="103"/>
    </location>
</feature>